<reference evidence="1 2" key="1">
    <citation type="submission" date="2019-09" db="EMBL/GenBank/DDBJ databases">
        <authorList>
            <person name="Ou C."/>
        </authorList>
    </citation>
    <scope>NUCLEOTIDE SEQUENCE [LARGE SCALE GENOMIC DNA]</scope>
    <source>
        <strain evidence="1">S2</strain>
        <tissue evidence="1">Leaf</tissue>
    </source>
</reference>
<accession>A0A5N5I0H0</accession>
<evidence type="ECO:0008006" key="3">
    <source>
        <dbReference type="Google" id="ProtNLM"/>
    </source>
</evidence>
<gene>
    <name evidence="1" type="ORF">D8674_028840</name>
</gene>
<dbReference type="PANTHER" id="PTHR47074:SF11">
    <property type="entry name" value="REVERSE TRANSCRIPTASE-LIKE PROTEIN"/>
    <property type="match status" value="1"/>
</dbReference>
<evidence type="ECO:0000313" key="2">
    <source>
        <dbReference type="Proteomes" id="UP000327157"/>
    </source>
</evidence>
<keyword evidence="2" id="KW-1185">Reference proteome</keyword>
<protein>
    <recommendedName>
        <fullName evidence="3">RNase H type-1 domain-containing protein</fullName>
    </recommendedName>
</protein>
<name>A0A5N5I0H0_9ROSA</name>
<dbReference type="OrthoDB" id="1432104at2759"/>
<reference evidence="1 2" key="3">
    <citation type="submission" date="2019-11" db="EMBL/GenBank/DDBJ databases">
        <title>A de novo genome assembly of a pear dwarfing rootstock.</title>
        <authorList>
            <person name="Wang F."/>
            <person name="Wang J."/>
            <person name="Li S."/>
            <person name="Zhang Y."/>
            <person name="Fang M."/>
            <person name="Ma L."/>
            <person name="Zhao Y."/>
            <person name="Jiang S."/>
        </authorList>
    </citation>
    <scope>NUCLEOTIDE SEQUENCE [LARGE SCALE GENOMIC DNA]</scope>
    <source>
        <strain evidence="1">S2</strain>
        <tissue evidence="1">Leaf</tissue>
    </source>
</reference>
<dbReference type="AlphaFoldDB" id="A0A5N5I0H0"/>
<comment type="caution">
    <text evidence="1">The sequence shown here is derived from an EMBL/GenBank/DDBJ whole genome shotgun (WGS) entry which is preliminary data.</text>
</comment>
<dbReference type="EMBL" id="SMOL01000120">
    <property type="protein sequence ID" value="KAB2632593.1"/>
    <property type="molecule type" value="Genomic_DNA"/>
</dbReference>
<dbReference type="InterPro" id="IPR052929">
    <property type="entry name" value="RNase_H-like_EbsB-rel"/>
</dbReference>
<dbReference type="PANTHER" id="PTHR47074">
    <property type="entry name" value="BNAC02G40300D PROTEIN"/>
    <property type="match status" value="1"/>
</dbReference>
<reference evidence="2" key="2">
    <citation type="submission" date="2019-10" db="EMBL/GenBank/DDBJ databases">
        <title>A de novo genome assembly of a pear dwarfing rootstock.</title>
        <authorList>
            <person name="Wang F."/>
            <person name="Wang J."/>
            <person name="Li S."/>
            <person name="Zhang Y."/>
            <person name="Fang M."/>
            <person name="Ma L."/>
            <person name="Zhao Y."/>
            <person name="Jiang S."/>
        </authorList>
    </citation>
    <scope>NUCLEOTIDE SEQUENCE [LARGE SCALE GENOMIC DNA]</scope>
</reference>
<organism evidence="1 2">
    <name type="scientific">Pyrus ussuriensis x Pyrus communis</name>
    <dbReference type="NCBI Taxonomy" id="2448454"/>
    <lineage>
        <taxon>Eukaryota</taxon>
        <taxon>Viridiplantae</taxon>
        <taxon>Streptophyta</taxon>
        <taxon>Embryophyta</taxon>
        <taxon>Tracheophyta</taxon>
        <taxon>Spermatophyta</taxon>
        <taxon>Magnoliopsida</taxon>
        <taxon>eudicotyledons</taxon>
        <taxon>Gunneridae</taxon>
        <taxon>Pentapetalae</taxon>
        <taxon>rosids</taxon>
        <taxon>fabids</taxon>
        <taxon>Rosales</taxon>
        <taxon>Rosaceae</taxon>
        <taxon>Amygdaloideae</taxon>
        <taxon>Maleae</taxon>
        <taxon>Pyrus</taxon>
    </lineage>
</organism>
<proteinExistence type="predicted"/>
<dbReference type="Proteomes" id="UP000327157">
    <property type="component" value="Chromosome 6"/>
</dbReference>
<sequence>MAMTSLGLSRAMLCPFLWSPPPVNWIKLNVDACWKMDSVCVQVGVIARDWNSGCIAVKCVRVHAFKAAMAKALALAVLEGC</sequence>
<evidence type="ECO:0000313" key="1">
    <source>
        <dbReference type="EMBL" id="KAB2632593.1"/>
    </source>
</evidence>